<keyword evidence="1 8" id="KW-0808">Transferase</keyword>
<dbReference type="Pfam" id="PF00406">
    <property type="entry name" value="ADK"/>
    <property type="match status" value="1"/>
</dbReference>
<protein>
    <recommendedName>
        <fullName evidence="8 10">Adenylate kinase</fullName>
        <shortName evidence="8">AK</shortName>
        <ecNumber evidence="8 10">2.7.4.3</ecNumber>
    </recommendedName>
    <alternativeName>
        <fullName evidence="8">ATP-AMP transphosphorylase</fullName>
    </alternativeName>
    <alternativeName>
        <fullName evidence="8">ATP:AMP phosphotransferase</fullName>
    </alternativeName>
    <alternativeName>
        <fullName evidence="8">Adenylate monophosphate kinase</fullName>
    </alternativeName>
</protein>
<keyword evidence="3 8" id="KW-0545">Nucleotide biosynthesis</keyword>
<dbReference type="AlphaFoldDB" id="A0A371IMP6"/>
<feature type="binding site" evidence="8">
    <location>
        <position position="133"/>
    </location>
    <ligand>
        <name>Zn(2+)</name>
        <dbReference type="ChEBI" id="CHEBI:29105"/>
        <note>structural</note>
    </ligand>
</feature>
<sequence length="216" mass="24096">MRLIILGAPGAGKGTQASSISAKYNVPHISTGDIFRQNIKDGTELGKKAKACMDKGELVPDDLTCDLLFDRIAKEDAKNGFLLDGFPRNLYQAEKLSENLKATGKKLDLAINVAVDEDILVDRTTGRRVCKNCGATYHIRYNKPKQDSICDVCVHELVQRDDDKEETVVNRIKVYNDSTKPLLDYYKKENILVDIDGQQDIDKVFSDISKAIESVE</sequence>
<evidence type="ECO:0000256" key="9">
    <source>
        <dbReference type="RuleBase" id="RU003330"/>
    </source>
</evidence>
<evidence type="ECO:0000256" key="10">
    <source>
        <dbReference type="RuleBase" id="RU003331"/>
    </source>
</evidence>
<comment type="caution">
    <text evidence="12">The sequence shown here is derived from an EMBL/GenBank/DDBJ whole genome shotgun (WGS) entry which is preliminary data.</text>
</comment>
<evidence type="ECO:0000256" key="3">
    <source>
        <dbReference type="ARBA" id="ARBA00022727"/>
    </source>
</evidence>
<keyword evidence="7 8" id="KW-0067">ATP-binding</keyword>
<evidence type="ECO:0000313" key="13">
    <source>
        <dbReference type="EMBL" id="TRW26010.1"/>
    </source>
</evidence>
<dbReference type="Proteomes" id="UP000093352">
    <property type="component" value="Unassembled WGS sequence"/>
</dbReference>
<dbReference type="OrthoDB" id="9805030at2"/>
<keyword evidence="14" id="KW-1185">Reference proteome</keyword>
<comment type="pathway">
    <text evidence="8">Purine metabolism; AMP biosynthesis via salvage pathway; AMP from ADP: step 1/1.</text>
</comment>
<dbReference type="InterPro" id="IPR033690">
    <property type="entry name" value="Adenylat_kinase_CS"/>
</dbReference>
<dbReference type="GO" id="GO:0004017">
    <property type="term" value="F:AMP kinase activity"/>
    <property type="evidence" value="ECO:0007669"/>
    <property type="project" value="UniProtKB-UniRule"/>
</dbReference>
<feature type="binding site" evidence="8">
    <location>
        <position position="127"/>
    </location>
    <ligand>
        <name>ATP</name>
        <dbReference type="ChEBI" id="CHEBI:30616"/>
    </ligand>
</feature>
<feature type="binding site" evidence="8">
    <location>
        <position position="153"/>
    </location>
    <ligand>
        <name>Zn(2+)</name>
        <dbReference type="ChEBI" id="CHEBI:29105"/>
        <note>structural</note>
    </ligand>
</feature>
<evidence type="ECO:0000259" key="11">
    <source>
        <dbReference type="Pfam" id="PF05191"/>
    </source>
</evidence>
<dbReference type="PROSITE" id="PS00113">
    <property type="entry name" value="ADENYLATE_KINASE"/>
    <property type="match status" value="1"/>
</dbReference>
<feature type="binding site" evidence="8">
    <location>
        <position position="160"/>
    </location>
    <ligand>
        <name>AMP</name>
        <dbReference type="ChEBI" id="CHEBI:456215"/>
    </ligand>
</feature>
<dbReference type="STRING" id="1871336.BBG48_02630"/>
<dbReference type="InterPro" id="IPR000850">
    <property type="entry name" value="Adenylat/UMP-CMP_kin"/>
</dbReference>
<feature type="binding site" evidence="8">
    <location>
        <begin position="57"/>
        <end position="59"/>
    </location>
    <ligand>
        <name>AMP</name>
        <dbReference type="ChEBI" id="CHEBI:456215"/>
    </ligand>
</feature>
<dbReference type="NCBIfam" id="NF001380">
    <property type="entry name" value="PRK00279.1-2"/>
    <property type="match status" value="1"/>
</dbReference>
<dbReference type="Proteomes" id="UP000319424">
    <property type="component" value="Unassembled WGS sequence"/>
</dbReference>
<feature type="binding site" evidence="8">
    <location>
        <position position="31"/>
    </location>
    <ligand>
        <name>AMP</name>
        <dbReference type="ChEBI" id="CHEBI:456215"/>
    </ligand>
</feature>
<feature type="binding site" evidence="8">
    <location>
        <position position="171"/>
    </location>
    <ligand>
        <name>AMP</name>
        <dbReference type="ChEBI" id="CHEBI:456215"/>
    </ligand>
</feature>
<comment type="subunit">
    <text evidence="8 10">Monomer.</text>
</comment>
<feature type="binding site" evidence="8">
    <location>
        <position position="199"/>
    </location>
    <ligand>
        <name>ATP</name>
        <dbReference type="ChEBI" id="CHEBI:30616"/>
    </ligand>
</feature>
<dbReference type="PRINTS" id="PR00094">
    <property type="entry name" value="ADENYLTKNASE"/>
</dbReference>
<keyword evidence="5 8" id="KW-0418">Kinase</keyword>
<feature type="binding site" evidence="8">
    <location>
        <begin position="85"/>
        <end position="88"/>
    </location>
    <ligand>
        <name>AMP</name>
        <dbReference type="ChEBI" id="CHEBI:456215"/>
    </ligand>
</feature>
<evidence type="ECO:0000313" key="15">
    <source>
        <dbReference type="Proteomes" id="UP000319424"/>
    </source>
</evidence>
<feature type="region of interest" description="NMP" evidence="8">
    <location>
        <begin position="30"/>
        <end position="59"/>
    </location>
</feature>
<feature type="binding site" evidence="8">
    <location>
        <position position="92"/>
    </location>
    <ligand>
        <name>AMP</name>
        <dbReference type="ChEBI" id="CHEBI:456215"/>
    </ligand>
</feature>
<keyword evidence="2 8" id="KW-0479">Metal-binding</keyword>
<comment type="similarity">
    <text evidence="8 9">Belongs to the adenylate kinase family.</text>
</comment>
<gene>
    <name evidence="8" type="primary">adk</name>
    <name evidence="12" type="ORF">BBG48_002795</name>
    <name evidence="13" type="ORF">FL857_06215</name>
</gene>
<dbReference type="Pfam" id="PF05191">
    <property type="entry name" value="ADK_lid"/>
    <property type="match status" value="1"/>
</dbReference>
<dbReference type="GO" id="GO:0008270">
    <property type="term" value="F:zinc ion binding"/>
    <property type="evidence" value="ECO:0007669"/>
    <property type="project" value="UniProtKB-UniRule"/>
</dbReference>
<evidence type="ECO:0000256" key="6">
    <source>
        <dbReference type="ARBA" id="ARBA00022833"/>
    </source>
</evidence>
<comment type="subcellular location">
    <subcellularLocation>
        <location evidence="8 10">Cytoplasm</location>
    </subcellularLocation>
</comment>
<comment type="function">
    <text evidence="8">Catalyzes the reversible transfer of the terminal phosphate group between ATP and AMP. Plays an important role in cellular energy homeostasis and in adenine nucleotide metabolism.</text>
</comment>
<keyword evidence="6 8" id="KW-0862">Zinc</keyword>
<evidence type="ECO:0000256" key="5">
    <source>
        <dbReference type="ARBA" id="ARBA00022777"/>
    </source>
</evidence>
<reference evidence="12 14" key="1">
    <citation type="journal article" date="2016" name="Genome Announc.">
        <title>Draft Genome Sequence of Criibacterium bergeronii gen. nov., sp. nov., Strain CCRI-22567T, Isolated from a Vaginal Sample from a Woman with Bacterial Vaginosis.</title>
        <authorList>
            <person name="Maheux A.F."/>
            <person name="Berube E."/>
            <person name="Boudreau D.K."/>
            <person name="Raymond F."/>
            <person name="Corbeil J."/>
            <person name="Roy P.H."/>
            <person name="Boissinot M."/>
            <person name="Omar R.F."/>
        </authorList>
    </citation>
    <scope>NUCLEOTIDE SEQUENCE [LARGE SCALE GENOMIC DNA]</scope>
    <source>
        <strain evidence="12 14">CCRI-22567</strain>
    </source>
</reference>
<name>A0A371IMP6_9FIRM</name>
<dbReference type="InterPro" id="IPR006259">
    <property type="entry name" value="Adenyl_kin_sub"/>
</dbReference>
<evidence type="ECO:0000313" key="12">
    <source>
        <dbReference type="EMBL" id="RDY21773.1"/>
    </source>
</evidence>
<dbReference type="GO" id="GO:0044209">
    <property type="term" value="P:AMP salvage"/>
    <property type="evidence" value="ECO:0007669"/>
    <property type="project" value="UniProtKB-UniRule"/>
</dbReference>
<dbReference type="InterPro" id="IPR007862">
    <property type="entry name" value="Adenylate_kinase_lid-dom"/>
</dbReference>
<dbReference type="NCBIfam" id="NF011100">
    <property type="entry name" value="PRK14527.1"/>
    <property type="match status" value="1"/>
</dbReference>
<evidence type="ECO:0000256" key="7">
    <source>
        <dbReference type="ARBA" id="ARBA00022840"/>
    </source>
</evidence>
<proteinExistence type="inferred from homology"/>
<dbReference type="UniPathway" id="UPA00588">
    <property type="reaction ID" value="UER00649"/>
</dbReference>
<evidence type="ECO:0000256" key="4">
    <source>
        <dbReference type="ARBA" id="ARBA00022741"/>
    </source>
</evidence>
<keyword evidence="4 8" id="KW-0547">Nucleotide-binding</keyword>
<evidence type="ECO:0000313" key="14">
    <source>
        <dbReference type="Proteomes" id="UP000093352"/>
    </source>
</evidence>
<organism evidence="12 14">
    <name type="scientific">Criibacterium bergeronii</name>
    <dbReference type="NCBI Taxonomy" id="1871336"/>
    <lineage>
        <taxon>Bacteria</taxon>
        <taxon>Bacillati</taxon>
        <taxon>Bacillota</taxon>
        <taxon>Clostridia</taxon>
        <taxon>Peptostreptococcales</taxon>
        <taxon>Filifactoraceae</taxon>
        <taxon>Criibacterium</taxon>
    </lineage>
</organism>
<feature type="binding site" evidence="8">
    <location>
        <begin position="10"/>
        <end position="15"/>
    </location>
    <ligand>
        <name>ATP</name>
        <dbReference type="ChEBI" id="CHEBI:30616"/>
    </ligand>
</feature>
<feature type="binding site" evidence="8">
    <location>
        <position position="36"/>
    </location>
    <ligand>
        <name>AMP</name>
        <dbReference type="ChEBI" id="CHEBI:456215"/>
    </ligand>
</feature>
<feature type="domain" description="Adenylate kinase active site lid" evidence="11">
    <location>
        <begin position="127"/>
        <end position="162"/>
    </location>
</feature>
<dbReference type="FunFam" id="3.40.50.300:FF:000106">
    <property type="entry name" value="Adenylate kinase mitochondrial"/>
    <property type="match status" value="1"/>
</dbReference>
<dbReference type="GO" id="GO:0005737">
    <property type="term" value="C:cytoplasm"/>
    <property type="evidence" value="ECO:0007669"/>
    <property type="project" value="UniProtKB-SubCell"/>
</dbReference>
<feature type="binding site" evidence="8">
    <location>
        <position position="150"/>
    </location>
    <ligand>
        <name>Zn(2+)</name>
        <dbReference type="ChEBI" id="CHEBI:29105"/>
        <note>structural</note>
    </ligand>
</feature>
<dbReference type="InterPro" id="IPR027417">
    <property type="entry name" value="P-loop_NTPase"/>
</dbReference>
<feature type="region of interest" description="LID" evidence="8">
    <location>
        <begin position="126"/>
        <end position="163"/>
    </location>
</feature>
<dbReference type="PANTHER" id="PTHR23359">
    <property type="entry name" value="NUCLEOTIDE KINASE"/>
    <property type="match status" value="1"/>
</dbReference>
<keyword evidence="8" id="KW-0963">Cytoplasm</keyword>
<dbReference type="NCBIfam" id="TIGR01351">
    <property type="entry name" value="adk"/>
    <property type="match status" value="1"/>
</dbReference>
<comment type="catalytic activity">
    <reaction evidence="8 10">
        <text>AMP + ATP = 2 ADP</text>
        <dbReference type="Rhea" id="RHEA:12973"/>
        <dbReference type="ChEBI" id="CHEBI:30616"/>
        <dbReference type="ChEBI" id="CHEBI:456215"/>
        <dbReference type="ChEBI" id="CHEBI:456216"/>
        <dbReference type="EC" id="2.7.4.3"/>
    </reaction>
</comment>
<feature type="binding site" evidence="8">
    <location>
        <begin position="136"/>
        <end position="137"/>
    </location>
    <ligand>
        <name>ATP</name>
        <dbReference type="ChEBI" id="CHEBI:30616"/>
    </ligand>
</feature>
<reference evidence="13 15" key="3">
    <citation type="submission" date="2019-07" db="EMBL/GenBank/DDBJ databases">
        <title>Criibacterium bergeronii gen. nov., sp. nov. isolated from human clinical samples.</title>
        <authorList>
            <person name="Maheux A.F."/>
            <person name="Boudreau D.K."/>
            <person name="Berube E."/>
            <person name="Brodeur S."/>
            <person name="Bernard K.A."/>
            <person name="Abed J.Y."/>
            <person name="Ducrey E."/>
            <person name="Guay E.F."/>
            <person name="Raymond F."/>
            <person name="Corbeil J."/>
            <person name="Domingo M.-C."/>
            <person name="Roy P.H."/>
            <person name="Boissinot M."/>
            <person name="Tocheva E.I."/>
            <person name="Omar R.F."/>
        </authorList>
    </citation>
    <scope>NUCLEOTIDE SEQUENCE [LARGE SCALE GENOMIC DNA]</scope>
    <source>
        <strain evidence="13 15">CCRI-24246</strain>
    </source>
</reference>
<dbReference type="RefSeq" id="WP_068912565.1">
    <property type="nucleotide sequence ID" value="NZ_MBEW02000004.1"/>
</dbReference>
<dbReference type="EMBL" id="VJXW01000008">
    <property type="protein sequence ID" value="TRW26010.1"/>
    <property type="molecule type" value="Genomic_DNA"/>
</dbReference>
<reference evidence="12" key="2">
    <citation type="submission" date="2018-07" db="EMBL/GenBank/DDBJ databases">
        <authorList>
            <person name="Quirk P.G."/>
            <person name="Krulwich T.A."/>
        </authorList>
    </citation>
    <scope>NUCLEOTIDE SEQUENCE</scope>
    <source>
        <strain evidence="12">CCRI-22567</strain>
    </source>
</reference>
<dbReference type="Gene3D" id="3.40.50.300">
    <property type="entry name" value="P-loop containing nucleotide triphosphate hydrolases"/>
    <property type="match status" value="1"/>
</dbReference>
<dbReference type="NCBIfam" id="NF001381">
    <property type="entry name" value="PRK00279.1-3"/>
    <property type="match status" value="1"/>
</dbReference>
<dbReference type="HAMAP" id="MF_00235">
    <property type="entry name" value="Adenylate_kinase_Adk"/>
    <property type="match status" value="1"/>
</dbReference>
<comment type="domain">
    <text evidence="8">Consists of three domains, a large central CORE domain and two small peripheral domains, NMPbind and LID, which undergo movements during catalysis. The LID domain closes over the site of phosphoryl transfer upon ATP binding. Assembling and dissambling the active center during each catalytic cycle provides an effective means to prevent ATP hydrolysis. Some bacteria have evolved a zinc-coordinating structure that stabilizes the LID domain.</text>
</comment>
<dbReference type="SUPFAM" id="SSF52540">
    <property type="entry name" value="P-loop containing nucleoside triphosphate hydrolases"/>
    <property type="match status" value="1"/>
</dbReference>
<evidence type="ECO:0000256" key="2">
    <source>
        <dbReference type="ARBA" id="ARBA00022723"/>
    </source>
</evidence>
<dbReference type="GO" id="GO:0005524">
    <property type="term" value="F:ATP binding"/>
    <property type="evidence" value="ECO:0007669"/>
    <property type="project" value="UniProtKB-UniRule"/>
</dbReference>
<dbReference type="CDD" id="cd01428">
    <property type="entry name" value="ADK"/>
    <property type="match status" value="1"/>
</dbReference>
<dbReference type="EMBL" id="MBEW02000004">
    <property type="protein sequence ID" value="RDY21773.1"/>
    <property type="molecule type" value="Genomic_DNA"/>
</dbReference>
<feature type="binding site" evidence="8">
    <location>
        <position position="130"/>
    </location>
    <ligand>
        <name>Zn(2+)</name>
        <dbReference type="ChEBI" id="CHEBI:29105"/>
        <note>structural</note>
    </ligand>
</feature>
<accession>A0A371IMP6</accession>
<dbReference type="EC" id="2.7.4.3" evidence="8 10"/>
<evidence type="ECO:0000256" key="1">
    <source>
        <dbReference type="ARBA" id="ARBA00022679"/>
    </source>
</evidence>
<evidence type="ECO:0000256" key="8">
    <source>
        <dbReference type="HAMAP-Rule" id="MF_00235"/>
    </source>
</evidence>